<dbReference type="AlphaFoldDB" id="A0A8H6WAM9"/>
<dbReference type="PANTHER" id="PTHR46644:SF2">
    <property type="entry name" value="DNA REPAIR PROTEIN XRCC2"/>
    <property type="match status" value="1"/>
</dbReference>
<dbReference type="GO" id="GO:0000724">
    <property type="term" value="P:double-strand break repair via homologous recombination"/>
    <property type="evidence" value="ECO:0007669"/>
    <property type="project" value="InterPro"/>
</dbReference>
<dbReference type="GO" id="GO:0033063">
    <property type="term" value="C:Rad51B-Rad51C-Rad51D-XRCC2 complex"/>
    <property type="evidence" value="ECO:0007669"/>
    <property type="project" value="InterPro"/>
</dbReference>
<evidence type="ECO:0000313" key="1">
    <source>
        <dbReference type="EMBL" id="KAF7310997.1"/>
    </source>
</evidence>
<dbReference type="Gene3D" id="3.40.50.300">
    <property type="entry name" value="P-loop containing nucleotide triphosphate hydrolases"/>
    <property type="match status" value="1"/>
</dbReference>
<dbReference type="GO" id="GO:0000400">
    <property type="term" value="F:four-way junction DNA binding"/>
    <property type="evidence" value="ECO:0007669"/>
    <property type="project" value="TreeGrafter"/>
</dbReference>
<dbReference type="Proteomes" id="UP000613580">
    <property type="component" value="Unassembled WGS sequence"/>
</dbReference>
<dbReference type="PANTHER" id="PTHR46644">
    <property type="entry name" value="DNA REPAIR PROTEIN XRCC2"/>
    <property type="match status" value="1"/>
</dbReference>
<accession>A0A8H6WAM9</accession>
<sequence length="228" mass="24613">MLAISGPSGSFKTRLVMDLLVSCVSSIALGGWGNKAAVVFDMQSTFDIASLKQMLSAKVDDSSLVDAALRQIHVFRPQSTAQLAASIVALPRYQRKKVKGDIALVVVDSMSSFYWTDRYSGSSAALEHVLLALRAFRASHRPLIALTNWALTLVDADPSAVPVYKQHLPVFPTLSESPSDTGSLTHDIVLQLQPVAEPNEDTVSANEVTGYIRKSGSNQVVTFPVLEL</sequence>
<dbReference type="GO" id="GO:0042148">
    <property type="term" value="P:DNA strand invasion"/>
    <property type="evidence" value="ECO:0007669"/>
    <property type="project" value="TreeGrafter"/>
</dbReference>
<dbReference type="InterPro" id="IPR027417">
    <property type="entry name" value="P-loop_NTPase"/>
</dbReference>
<proteinExistence type="predicted"/>
<dbReference type="GO" id="GO:0005657">
    <property type="term" value="C:replication fork"/>
    <property type="evidence" value="ECO:0007669"/>
    <property type="project" value="InterPro"/>
</dbReference>
<organism evidence="1 2">
    <name type="scientific">Mycena chlorophos</name>
    <name type="common">Agaric fungus</name>
    <name type="synonym">Agaricus chlorophos</name>
    <dbReference type="NCBI Taxonomy" id="658473"/>
    <lineage>
        <taxon>Eukaryota</taxon>
        <taxon>Fungi</taxon>
        <taxon>Dikarya</taxon>
        <taxon>Basidiomycota</taxon>
        <taxon>Agaricomycotina</taxon>
        <taxon>Agaricomycetes</taxon>
        <taxon>Agaricomycetidae</taxon>
        <taxon>Agaricales</taxon>
        <taxon>Marasmiineae</taxon>
        <taxon>Mycenaceae</taxon>
        <taxon>Mycena</taxon>
    </lineage>
</organism>
<dbReference type="SUPFAM" id="SSF52540">
    <property type="entry name" value="P-loop containing nucleoside triphosphate hydrolases"/>
    <property type="match status" value="1"/>
</dbReference>
<name>A0A8H6WAM9_MYCCL</name>
<keyword evidence="2" id="KW-1185">Reference proteome</keyword>
<gene>
    <name evidence="1" type="ORF">HMN09_00643100</name>
</gene>
<protein>
    <submittedName>
        <fullName evidence="1">Rad51 domain-containing protein</fullName>
    </submittedName>
</protein>
<dbReference type="EMBL" id="JACAZE010000007">
    <property type="protein sequence ID" value="KAF7310997.1"/>
    <property type="molecule type" value="Genomic_DNA"/>
</dbReference>
<comment type="caution">
    <text evidence="1">The sequence shown here is derived from an EMBL/GenBank/DDBJ whole genome shotgun (WGS) entry which is preliminary data.</text>
</comment>
<dbReference type="OrthoDB" id="420422at2759"/>
<dbReference type="InterPro" id="IPR030547">
    <property type="entry name" value="XRCC2"/>
</dbReference>
<dbReference type="GO" id="GO:0005815">
    <property type="term" value="C:microtubule organizing center"/>
    <property type="evidence" value="ECO:0007669"/>
    <property type="project" value="TreeGrafter"/>
</dbReference>
<evidence type="ECO:0000313" key="2">
    <source>
        <dbReference type="Proteomes" id="UP000613580"/>
    </source>
</evidence>
<reference evidence="1" key="1">
    <citation type="submission" date="2020-05" db="EMBL/GenBank/DDBJ databases">
        <title>Mycena genomes resolve the evolution of fungal bioluminescence.</title>
        <authorList>
            <person name="Tsai I.J."/>
        </authorList>
    </citation>
    <scope>NUCLEOTIDE SEQUENCE</scope>
    <source>
        <strain evidence="1">110903Hualien_Pintung</strain>
    </source>
</reference>